<comment type="catalytic activity">
    <reaction evidence="18 19">
        <text>ATP + H2O = ADP + phosphate + H(+)</text>
        <dbReference type="Rhea" id="RHEA:13065"/>
        <dbReference type="ChEBI" id="CHEBI:15377"/>
        <dbReference type="ChEBI" id="CHEBI:15378"/>
        <dbReference type="ChEBI" id="CHEBI:30616"/>
        <dbReference type="ChEBI" id="CHEBI:43474"/>
        <dbReference type="ChEBI" id="CHEBI:456216"/>
        <dbReference type="EC" id="3.6.4.12"/>
    </reaction>
</comment>
<comment type="similarity">
    <text evidence="3 19">Belongs to the ku80 family.</text>
</comment>
<evidence type="ECO:0000256" key="14">
    <source>
        <dbReference type="ARBA" id="ARBA00023172"/>
    </source>
</evidence>
<dbReference type="GO" id="GO:0006303">
    <property type="term" value="P:double-strand break repair via nonhomologous end joining"/>
    <property type="evidence" value="ECO:0007669"/>
    <property type="project" value="InterPro"/>
</dbReference>
<dbReference type="SUPFAM" id="SSF101420">
    <property type="entry name" value="C-terminal domain of Ku80"/>
    <property type="match status" value="1"/>
</dbReference>
<dbReference type="SMART" id="SM00559">
    <property type="entry name" value="Ku78"/>
    <property type="match status" value="1"/>
</dbReference>
<evidence type="ECO:0000256" key="1">
    <source>
        <dbReference type="ARBA" id="ARBA00004123"/>
    </source>
</evidence>
<organism evidence="21 22">
    <name type="scientific">Fusarium beomiforme</name>
    <dbReference type="NCBI Taxonomy" id="44412"/>
    <lineage>
        <taxon>Eukaryota</taxon>
        <taxon>Fungi</taxon>
        <taxon>Dikarya</taxon>
        <taxon>Ascomycota</taxon>
        <taxon>Pezizomycotina</taxon>
        <taxon>Sordariomycetes</taxon>
        <taxon>Hypocreomycetidae</taxon>
        <taxon>Hypocreales</taxon>
        <taxon>Nectriaceae</taxon>
        <taxon>Fusarium</taxon>
        <taxon>Fusarium burgessii species complex</taxon>
    </lineage>
</organism>
<keyword evidence="12" id="KW-0779">Telomere</keyword>
<keyword evidence="13 19" id="KW-0238">DNA-binding</keyword>
<evidence type="ECO:0000256" key="6">
    <source>
        <dbReference type="ARBA" id="ARBA00022454"/>
    </source>
</evidence>
<dbReference type="Gene3D" id="1.10.1600.10">
    <property type="match status" value="1"/>
</dbReference>
<keyword evidence="15 19" id="KW-0234">DNA repair</keyword>
<evidence type="ECO:0000313" key="21">
    <source>
        <dbReference type="EMBL" id="KAF4336019.1"/>
    </source>
</evidence>
<evidence type="ECO:0000256" key="11">
    <source>
        <dbReference type="ARBA" id="ARBA00022840"/>
    </source>
</evidence>
<keyword evidence="11 19" id="KW-0067">ATP-binding</keyword>
<dbReference type="Gene3D" id="3.40.50.410">
    <property type="entry name" value="von Willebrand factor, type A domain"/>
    <property type="match status" value="1"/>
</dbReference>
<dbReference type="PANTHER" id="PTHR12604:SF4">
    <property type="entry name" value="X-RAY REPAIR CROSS-COMPLEMENTING PROTEIN 5"/>
    <property type="match status" value="1"/>
</dbReference>
<evidence type="ECO:0000256" key="7">
    <source>
        <dbReference type="ARBA" id="ARBA00022741"/>
    </source>
</evidence>
<dbReference type="GO" id="GO:0003684">
    <property type="term" value="F:damaged DNA binding"/>
    <property type="evidence" value="ECO:0007669"/>
    <property type="project" value="InterPro"/>
</dbReference>
<keyword evidence="14 19" id="KW-0233">DNA recombination</keyword>
<evidence type="ECO:0000256" key="16">
    <source>
        <dbReference type="ARBA" id="ARBA00023242"/>
    </source>
</evidence>
<dbReference type="OrthoDB" id="30826at2759"/>
<dbReference type="PROSITE" id="PS50234">
    <property type="entry name" value="VWFA"/>
    <property type="match status" value="1"/>
</dbReference>
<keyword evidence="16 19" id="KW-0539">Nucleus</keyword>
<evidence type="ECO:0000256" key="9">
    <source>
        <dbReference type="ARBA" id="ARBA00022801"/>
    </source>
</evidence>
<dbReference type="FunFam" id="3.40.50.410:FF:000073">
    <property type="entry name" value="ATP-dependent DNA helicase II subunit 2"/>
    <property type="match status" value="1"/>
</dbReference>
<dbReference type="Gene3D" id="1.25.40.240">
    <property type="entry name" value="Ku, C-terminal domain"/>
    <property type="match status" value="1"/>
</dbReference>
<evidence type="ECO:0000259" key="20">
    <source>
        <dbReference type="PROSITE" id="PS50234"/>
    </source>
</evidence>
<keyword evidence="9 19" id="KW-0378">Hydrolase</keyword>
<dbReference type="GO" id="GO:0043564">
    <property type="term" value="C:Ku70:Ku80 complex"/>
    <property type="evidence" value="ECO:0007669"/>
    <property type="project" value="InterPro"/>
</dbReference>
<evidence type="ECO:0000256" key="2">
    <source>
        <dbReference type="ARBA" id="ARBA00004574"/>
    </source>
</evidence>
<accession>A0A9P5ACW1</accession>
<reference evidence="21" key="2">
    <citation type="submission" date="2020-02" db="EMBL/GenBank/DDBJ databases">
        <title>Identification and distribution of gene clusters putatively required for synthesis of sphingolipid metabolism inhibitors in phylogenetically diverse species of the filamentous fungus Fusarium.</title>
        <authorList>
            <person name="Kim H.-S."/>
            <person name="Busman M."/>
            <person name="Brown D.W."/>
            <person name="Divon H."/>
            <person name="Uhlig S."/>
            <person name="Proctor R.H."/>
        </authorList>
    </citation>
    <scope>NUCLEOTIDE SEQUENCE</scope>
    <source>
        <strain evidence="21">NRRL 25174</strain>
    </source>
</reference>
<dbReference type="InterPro" id="IPR016194">
    <property type="entry name" value="SPOC-like_C_dom_sf"/>
</dbReference>
<dbReference type="InterPro" id="IPR005161">
    <property type="entry name" value="Ku_N"/>
</dbReference>
<dbReference type="GO" id="GO:0003678">
    <property type="term" value="F:DNA helicase activity"/>
    <property type="evidence" value="ECO:0007669"/>
    <property type="project" value="UniProtKB-EC"/>
</dbReference>
<comment type="function">
    <text evidence="17">Single-stranded DNA-dependent ATP-dependent helicase. Involved in non-homologous end joining (NHEJ) DNA double strand break repair. DNA-binding is sequence-independent but has a high affinity to nicks in double-stranded DNA and to the ends of duplex DNA. Binds to naturally occurring chromosomal ends, and therefore provides chromosomal end protection. Required also for telomere recombination to repair telomeric ends in the absence of telomerase. KU70, of the KU70/KU80 heterodimer, binds to the stem loop of TLC1, the RNA component of telomerase. Involved in telomere maintenance. Interacts with telomeric repeats and subtelomeric sequences thereby controlling telomere length and protecting against subtelomeric rearrangement. Maintains telomeric chromatin, which is involved in silencing the expression of genes located at the telomere. Required for mating-type switching.</text>
</comment>
<protein>
    <recommendedName>
        <fullName evidence="5 19">ATP-dependent DNA helicase II subunit 2</fullName>
        <ecNumber evidence="4 19">3.6.4.12</ecNumber>
    </recommendedName>
</protein>
<comment type="caution">
    <text evidence="21">The sequence shown here is derived from an EMBL/GenBank/DDBJ whole genome shotgun (WGS) entry which is preliminary data.</text>
</comment>
<dbReference type="Pfam" id="PF03731">
    <property type="entry name" value="Ku_N"/>
    <property type="match status" value="1"/>
</dbReference>
<keyword evidence="8 19" id="KW-0227">DNA damage</keyword>
<dbReference type="Pfam" id="PF08785">
    <property type="entry name" value="Ku_PK_bind"/>
    <property type="match status" value="1"/>
</dbReference>
<keyword evidence="6" id="KW-0158">Chromosome</keyword>
<feature type="domain" description="VWFA" evidence="20">
    <location>
        <begin position="6"/>
        <end position="212"/>
    </location>
</feature>
<dbReference type="InterPro" id="IPR002035">
    <property type="entry name" value="VWF_A"/>
</dbReference>
<proteinExistence type="inferred from homology"/>
<dbReference type="GO" id="GO:0000781">
    <property type="term" value="C:chromosome, telomeric region"/>
    <property type="evidence" value="ECO:0007669"/>
    <property type="project" value="UniProtKB-SubCell"/>
</dbReference>
<dbReference type="InterPro" id="IPR036465">
    <property type="entry name" value="vWFA_dom_sf"/>
</dbReference>
<dbReference type="InterPro" id="IPR024193">
    <property type="entry name" value="Ku80"/>
</dbReference>
<dbReference type="EC" id="3.6.4.12" evidence="4 19"/>
<evidence type="ECO:0000256" key="13">
    <source>
        <dbReference type="ARBA" id="ARBA00023125"/>
    </source>
</evidence>
<dbReference type="InterPro" id="IPR006164">
    <property type="entry name" value="DNA_bd_Ku70/Ku80"/>
</dbReference>
<comment type="subcellular location">
    <subcellularLocation>
        <location evidence="2">Chromosome</location>
        <location evidence="2">Telomere</location>
    </subcellularLocation>
    <subcellularLocation>
        <location evidence="1 19">Nucleus</location>
    </subcellularLocation>
</comment>
<dbReference type="GO" id="GO:0005524">
    <property type="term" value="F:ATP binding"/>
    <property type="evidence" value="ECO:0007669"/>
    <property type="project" value="UniProtKB-UniRule"/>
</dbReference>
<evidence type="ECO:0000256" key="19">
    <source>
        <dbReference type="PIRNR" id="PIRNR016570"/>
    </source>
</evidence>
<evidence type="ECO:0000256" key="5">
    <source>
        <dbReference type="ARBA" id="ARBA00021792"/>
    </source>
</evidence>
<dbReference type="GO" id="GO:0042162">
    <property type="term" value="F:telomeric DNA binding"/>
    <property type="evidence" value="ECO:0007669"/>
    <property type="project" value="InterPro"/>
</dbReference>
<name>A0A9P5ACW1_9HYPO</name>
<reference evidence="21" key="1">
    <citation type="journal article" date="2017" name="Mycologia">
        <title>Fusarium algeriense, sp. nov., a novel toxigenic crown rot pathogen of durum wheat from Algeria is nested in the Fusarium burgessii species complex.</title>
        <authorList>
            <person name="Laraba I."/>
            <person name="Keddad A."/>
            <person name="Boureghda H."/>
            <person name="Abdallah N."/>
            <person name="Vaughan M.M."/>
            <person name="Proctor R.H."/>
            <person name="Busman M."/>
            <person name="O'Donnell K."/>
        </authorList>
    </citation>
    <scope>NUCLEOTIDE SEQUENCE</scope>
    <source>
        <strain evidence="21">NRRL 25174</strain>
    </source>
</reference>
<evidence type="ECO:0000256" key="8">
    <source>
        <dbReference type="ARBA" id="ARBA00022763"/>
    </source>
</evidence>
<dbReference type="SUPFAM" id="SSF53300">
    <property type="entry name" value="vWA-like"/>
    <property type="match status" value="1"/>
</dbReference>
<keyword evidence="10 19" id="KW-0347">Helicase</keyword>
<dbReference type="EMBL" id="PVQB02000521">
    <property type="protein sequence ID" value="KAF4336019.1"/>
    <property type="molecule type" value="Genomic_DNA"/>
</dbReference>
<dbReference type="PANTHER" id="PTHR12604">
    <property type="entry name" value="KU AUTOANTIGEN DNA HELICASE"/>
    <property type="match status" value="1"/>
</dbReference>
<sequence>MAEKEATVFILDLGSTMAQIHNERTESDLEYSMQYVWDKITDIVASNRKTLCVGVLGLRTDETENKLQDDDGYENISVLQELGPITMSSLRNLQTLVKPSNTWSGDAVSAIVLAVDMIDTFTKKLKWTRRIFLITDGQGPMDADGLSDISKKMNDSNIQLTVLGVDFDDPQYGFKEEDKPSTKQENEKALRSLVNDCQDGVFANITEAIDELDTPRIKAVKPYKTYDGPLTLGDPNTFPAALNINVERYFKTKLARPLNASTVVVKSGGAPESEATQADADDMEGIEFSAVKQARSYKVNDPDAPGGKRDVDFDDLAKGYEYGRTAVHISESEYNITKIETRKSFSIVGFIPCSKYEPFLNLGETCVTVARKFDAKSAIALSSLVWALSELESYAIARIVTKDGKDPLLVLLAPGMEPDMECLYDVPLPFAEDIRSYQFPPLDRVITVTGQTVTQHRLLPSDELSAAMSDYVDSMDLSTYGIDDRGDPDEYARIDESFNPTVHRINHAVKSRAVYPEKPVADIPPILLRFAKPTEDLIETVQSKVDALIQAADVKKVPPKVKGKRGRETIKPISGLDVDALLSEAEKGEISHDNAVPEFKQMLAATEELSQIEDAAKQMGAIISTFVTESFGDAKYQRALECLGVMREELIDLEEPGLYNTFMQDMKKQLVSGALGGDRRDFWFKVRWGRLGLIDKKQSEVSDVSPEDAEQFYNLK</sequence>
<dbReference type="Pfam" id="PF02735">
    <property type="entry name" value="Ku"/>
    <property type="match status" value="1"/>
</dbReference>
<dbReference type="InterPro" id="IPR036494">
    <property type="entry name" value="Ku_C_sf"/>
</dbReference>
<evidence type="ECO:0000256" key="17">
    <source>
        <dbReference type="ARBA" id="ARBA00024890"/>
    </source>
</evidence>
<evidence type="ECO:0000256" key="10">
    <source>
        <dbReference type="ARBA" id="ARBA00022806"/>
    </source>
</evidence>
<dbReference type="GO" id="GO:0016787">
    <property type="term" value="F:hydrolase activity"/>
    <property type="evidence" value="ECO:0007669"/>
    <property type="project" value="UniProtKB-KW"/>
</dbReference>
<dbReference type="SUPFAM" id="SSF100939">
    <property type="entry name" value="SPOC domain-like"/>
    <property type="match status" value="1"/>
</dbReference>
<dbReference type="InterPro" id="IPR014893">
    <property type="entry name" value="Ku_PK_bind"/>
</dbReference>
<keyword evidence="22" id="KW-1185">Reference proteome</keyword>
<evidence type="ECO:0000256" key="12">
    <source>
        <dbReference type="ARBA" id="ARBA00022895"/>
    </source>
</evidence>
<gene>
    <name evidence="21" type="ORF">FBEOM_10152</name>
</gene>
<dbReference type="FunFam" id="1.10.1600.10:FF:000002">
    <property type="entry name" value="X-ray repair cross-complementing protein 5"/>
    <property type="match status" value="1"/>
</dbReference>
<dbReference type="GO" id="GO:0006310">
    <property type="term" value="P:DNA recombination"/>
    <property type="evidence" value="ECO:0007669"/>
    <property type="project" value="UniProtKB-KW"/>
</dbReference>
<evidence type="ECO:0000256" key="4">
    <source>
        <dbReference type="ARBA" id="ARBA00012551"/>
    </source>
</evidence>
<evidence type="ECO:0000256" key="3">
    <source>
        <dbReference type="ARBA" id="ARBA00007726"/>
    </source>
</evidence>
<keyword evidence="7 19" id="KW-0547">Nucleotide-binding</keyword>
<dbReference type="Gene3D" id="2.40.290.10">
    <property type="match status" value="1"/>
</dbReference>
<dbReference type="AlphaFoldDB" id="A0A9P5ACW1"/>
<evidence type="ECO:0000313" key="22">
    <source>
        <dbReference type="Proteomes" id="UP000730481"/>
    </source>
</evidence>
<dbReference type="Proteomes" id="UP000730481">
    <property type="component" value="Unassembled WGS sequence"/>
</dbReference>
<evidence type="ECO:0000256" key="18">
    <source>
        <dbReference type="ARBA" id="ARBA00047995"/>
    </source>
</evidence>
<dbReference type="CDD" id="cd00873">
    <property type="entry name" value="KU80"/>
    <property type="match status" value="1"/>
</dbReference>
<dbReference type="GO" id="GO:0003690">
    <property type="term" value="F:double-stranded DNA binding"/>
    <property type="evidence" value="ECO:0007669"/>
    <property type="project" value="TreeGrafter"/>
</dbReference>
<dbReference type="PIRSF" id="PIRSF016570">
    <property type="entry name" value="Ku80"/>
    <property type="match status" value="1"/>
</dbReference>
<evidence type="ECO:0000256" key="15">
    <source>
        <dbReference type="ARBA" id="ARBA00023204"/>
    </source>
</evidence>
<dbReference type="GO" id="GO:0000723">
    <property type="term" value="P:telomere maintenance"/>
    <property type="evidence" value="ECO:0007669"/>
    <property type="project" value="InterPro"/>
</dbReference>